<name>A0ABD5MMN0_9EURY</name>
<feature type="transmembrane region" description="Helical" evidence="2">
    <location>
        <begin position="76"/>
        <end position="99"/>
    </location>
</feature>
<reference evidence="3" key="1">
    <citation type="submission" date="2024-09" db="EMBL/GenBank/DDBJ databases">
        <authorList>
            <person name="Sun Q."/>
        </authorList>
    </citation>
    <scope>NUCLEOTIDE SEQUENCE [LARGE SCALE GENOMIC DNA]</scope>
    <source>
        <strain evidence="3">JCM 31273</strain>
    </source>
</reference>
<organism evidence="3 4">
    <name type="scientific">Halobaculum roseum</name>
    <dbReference type="NCBI Taxonomy" id="2175149"/>
    <lineage>
        <taxon>Archaea</taxon>
        <taxon>Methanobacteriati</taxon>
        <taxon>Methanobacteriota</taxon>
        <taxon>Stenosarchaea group</taxon>
        <taxon>Halobacteria</taxon>
        <taxon>Halobacteriales</taxon>
        <taxon>Haloferacaceae</taxon>
        <taxon>Halobaculum</taxon>
    </lineage>
</organism>
<evidence type="ECO:0000256" key="1">
    <source>
        <dbReference type="SAM" id="MobiDB-lite"/>
    </source>
</evidence>
<dbReference type="Proteomes" id="UP001589595">
    <property type="component" value="Unassembled WGS sequence"/>
</dbReference>
<keyword evidence="2" id="KW-1133">Transmembrane helix</keyword>
<gene>
    <name evidence="3" type="ORF">ACFFOL_12985</name>
</gene>
<keyword evidence="2" id="KW-0472">Membrane</keyword>
<keyword evidence="4" id="KW-1185">Reference proteome</keyword>
<evidence type="ECO:0000256" key="2">
    <source>
        <dbReference type="SAM" id="Phobius"/>
    </source>
</evidence>
<feature type="region of interest" description="Disordered" evidence="1">
    <location>
        <begin position="1"/>
        <end position="58"/>
    </location>
</feature>
<dbReference type="GeneID" id="67210278"/>
<evidence type="ECO:0000313" key="4">
    <source>
        <dbReference type="Proteomes" id="UP001589595"/>
    </source>
</evidence>
<feature type="transmembrane region" description="Helical" evidence="2">
    <location>
        <begin position="119"/>
        <end position="147"/>
    </location>
</feature>
<accession>A0ABD5MMN0</accession>
<dbReference type="EMBL" id="JBHMAJ010000007">
    <property type="protein sequence ID" value="MFB9825079.1"/>
    <property type="molecule type" value="Genomic_DNA"/>
</dbReference>
<sequence length="152" mass="15055">MSGAPPNAENPTEYDSPANRSHGIGVRTLTNARRDGAGTGGRSDRPGGTPRAGAARRPVAAVRPNVVRELHRRLPLVVAVAVALALAVQAVPVGIEATVATVDPAALRVLGVGTGLDRIAAAGATAALVFGSVAAALAAYGVALAFVRVAAA</sequence>
<dbReference type="RefSeq" id="WP_222922908.1">
    <property type="nucleotide sequence ID" value="NZ_CP082286.1"/>
</dbReference>
<comment type="caution">
    <text evidence="3">The sequence shown here is derived from an EMBL/GenBank/DDBJ whole genome shotgun (WGS) entry which is preliminary data.</text>
</comment>
<protein>
    <submittedName>
        <fullName evidence="3">Uncharacterized protein</fullName>
    </submittedName>
</protein>
<dbReference type="AlphaFoldDB" id="A0ABD5MMN0"/>
<proteinExistence type="predicted"/>
<feature type="compositionally biased region" description="Low complexity" evidence="1">
    <location>
        <begin position="46"/>
        <end position="58"/>
    </location>
</feature>
<keyword evidence="2" id="KW-0812">Transmembrane</keyword>
<evidence type="ECO:0000313" key="3">
    <source>
        <dbReference type="EMBL" id="MFB9825079.1"/>
    </source>
</evidence>